<evidence type="ECO:0000256" key="6">
    <source>
        <dbReference type="SAM" id="MobiDB-lite"/>
    </source>
</evidence>
<dbReference type="InterPro" id="IPR049481">
    <property type="entry name" value="SMN_G2-BD"/>
</dbReference>
<comment type="caution">
    <text evidence="8">The sequence shown here is derived from an EMBL/GenBank/DDBJ whole genome shotgun (WGS) entry which is preliminary data.</text>
</comment>
<dbReference type="EMBL" id="JAANER010000004">
    <property type="protein sequence ID" value="KAG9190600.1"/>
    <property type="molecule type" value="Genomic_DNA"/>
</dbReference>
<keyword evidence="9" id="KW-1185">Reference proteome</keyword>
<reference evidence="8" key="1">
    <citation type="submission" date="2021-07" db="EMBL/GenBank/DDBJ databases">
        <title>Genome Resource of American Ginseng Black Spot Pathogen Alternaria panax.</title>
        <authorList>
            <person name="Qiu C."/>
            <person name="Wang W."/>
            <person name="Liu Z."/>
        </authorList>
    </citation>
    <scope>NUCLEOTIDE SEQUENCE</scope>
    <source>
        <strain evidence="8">BNCC115425</strain>
    </source>
</reference>
<evidence type="ECO:0000256" key="3">
    <source>
        <dbReference type="ARBA" id="ARBA00022664"/>
    </source>
</evidence>
<dbReference type="AlphaFoldDB" id="A0AAD4FIJ0"/>
<comment type="subcellular location">
    <subcellularLocation>
        <location evidence="1">Nucleus</location>
    </subcellularLocation>
</comment>
<feature type="compositionally biased region" description="Polar residues" evidence="6">
    <location>
        <begin position="101"/>
        <end position="119"/>
    </location>
</feature>
<comment type="similarity">
    <text evidence="2">Belongs to the SMN family.</text>
</comment>
<name>A0AAD4FIJ0_9PLEO</name>
<evidence type="ECO:0000256" key="5">
    <source>
        <dbReference type="ARBA" id="ARBA00023242"/>
    </source>
</evidence>
<dbReference type="CDD" id="cd22851">
    <property type="entry name" value="SMN_N"/>
    <property type="match status" value="1"/>
</dbReference>
<proteinExistence type="inferred from homology"/>
<dbReference type="GO" id="GO:0006397">
    <property type="term" value="P:mRNA processing"/>
    <property type="evidence" value="ECO:0007669"/>
    <property type="project" value="UniProtKB-KW"/>
</dbReference>
<sequence>MAPVVDMSDKNAWDDSLLINSWDSAVNEYKKYHSIHQSGKKLEEVLTEEELKELRGDYGDLMDETEAASAAAETNNVADHENIDTPMSETNAIAQADQDGPSPQQEPDLSGQQEPQIQSPRAEAPPVPHATETLADAMPQAILGTVQDENMKNIMMSWYYAGYYTGLHAGQQQALKEPPSTQ</sequence>
<protein>
    <recommendedName>
        <fullName evidence="7">Survival Motor Neuron Gemin2-binding domain-containing protein</fullName>
    </recommendedName>
</protein>
<dbReference type="PANTHER" id="PTHR39267">
    <property type="entry name" value="SURVIVAL MOTOR NEURON-LIKE PROTEIN 1"/>
    <property type="match status" value="1"/>
</dbReference>
<dbReference type="Pfam" id="PF20636">
    <property type="entry name" value="SMN_G2-BD"/>
    <property type="match status" value="1"/>
</dbReference>
<evidence type="ECO:0000256" key="4">
    <source>
        <dbReference type="ARBA" id="ARBA00023187"/>
    </source>
</evidence>
<dbReference type="InterPro" id="IPR040424">
    <property type="entry name" value="Smn1"/>
</dbReference>
<evidence type="ECO:0000313" key="8">
    <source>
        <dbReference type="EMBL" id="KAG9190600.1"/>
    </source>
</evidence>
<dbReference type="PANTHER" id="PTHR39267:SF1">
    <property type="entry name" value="SURVIVAL MOTOR NEURON PROTEIN"/>
    <property type="match status" value="1"/>
</dbReference>
<evidence type="ECO:0000259" key="7">
    <source>
        <dbReference type="Pfam" id="PF20636"/>
    </source>
</evidence>
<evidence type="ECO:0000256" key="2">
    <source>
        <dbReference type="ARBA" id="ARBA00005371"/>
    </source>
</evidence>
<dbReference type="GO" id="GO:0008380">
    <property type="term" value="P:RNA splicing"/>
    <property type="evidence" value="ECO:0007669"/>
    <property type="project" value="UniProtKB-KW"/>
</dbReference>
<keyword evidence="4" id="KW-0508">mRNA splicing</keyword>
<accession>A0AAD4FIJ0</accession>
<dbReference type="CDD" id="cd22852">
    <property type="entry name" value="SMN_C"/>
    <property type="match status" value="1"/>
</dbReference>
<evidence type="ECO:0000313" key="9">
    <source>
        <dbReference type="Proteomes" id="UP001199106"/>
    </source>
</evidence>
<keyword evidence="5" id="KW-0539">Nucleus</keyword>
<evidence type="ECO:0000256" key="1">
    <source>
        <dbReference type="ARBA" id="ARBA00004123"/>
    </source>
</evidence>
<feature type="region of interest" description="Disordered" evidence="6">
    <location>
        <begin position="56"/>
        <end position="129"/>
    </location>
</feature>
<dbReference type="Proteomes" id="UP001199106">
    <property type="component" value="Unassembled WGS sequence"/>
</dbReference>
<feature type="domain" description="Survival Motor Neuron Gemin2-binding" evidence="7">
    <location>
        <begin position="9"/>
        <end position="33"/>
    </location>
</feature>
<keyword evidence="3" id="KW-0507">mRNA processing</keyword>
<gene>
    <name evidence="8" type="ORF">G6011_08688</name>
</gene>
<dbReference type="InterPro" id="IPR047313">
    <property type="entry name" value="SMN_C"/>
</dbReference>
<organism evidence="8 9">
    <name type="scientific">Alternaria panax</name>
    <dbReference type="NCBI Taxonomy" id="48097"/>
    <lineage>
        <taxon>Eukaryota</taxon>
        <taxon>Fungi</taxon>
        <taxon>Dikarya</taxon>
        <taxon>Ascomycota</taxon>
        <taxon>Pezizomycotina</taxon>
        <taxon>Dothideomycetes</taxon>
        <taxon>Pleosporomycetidae</taxon>
        <taxon>Pleosporales</taxon>
        <taxon>Pleosporineae</taxon>
        <taxon>Pleosporaceae</taxon>
        <taxon>Alternaria</taxon>
        <taxon>Alternaria sect. Panax</taxon>
    </lineage>
</organism>
<dbReference type="GO" id="GO:0005634">
    <property type="term" value="C:nucleus"/>
    <property type="evidence" value="ECO:0007669"/>
    <property type="project" value="UniProtKB-SubCell"/>
</dbReference>